<sequence length="222" mass="26315">TLCRHGSSEKDYGHGWECMKLDKKVCTYRDECKQVRTDKCKEYGYEDKCHYVQGKCKAYNQKKQCRDENFCVEYKQEKKCKERSVCKAYEQVHDCKPNHKCDSYDQYGKCTRYGQDCHYKQGPCKEYKTEKHDCKYHPTDVCIKYDTRKVDCKYVNTDCKEYEQVQKCDKVKGGCKAYEYNNDCKKVEDVCYKGICEKKKYKPSPSPYRSPSPSPYRSPYGG</sequence>
<feature type="region of interest" description="Disordered" evidence="1">
    <location>
        <begin position="199"/>
        <end position="222"/>
    </location>
</feature>
<evidence type="ECO:0000313" key="2">
    <source>
        <dbReference type="EMBL" id="CAD7705048.1"/>
    </source>
</evidence>
<evidence type="ECO:0000313" key="3">
    <source>
        <dbReference type="Proteomes" id="UP000708148"/>
    </source>
</evidence>
<organism evidence="2 3">
    <name type="scientific">Ostreobium quekettii</name>
    <dbReference type="NCBI Taxonomy" id="121088"/>
    <lineage>
        <taxon>Eukaryota</taxon>
        <taxon>Viridiplantae</taxon>
        <taxon>Chlorophyta</taxon>
        <taxon>core chlorophytes</taxon>
        <taxon>Ulvophyceae</taxon>
        <taxon>TCBD clade</taxon>
        <taxon>Bryopsidales</taxon>
        <taxon>Ostreobineae</taxon>
        <taxon>Ostreobiaceae</taxon>
        <taxon>Ostreobium</taxon>
    </lineage>
</organism>
<dbReference type="Proteomes" id="UP000708148">
    <property type="component" value="Unassembled WGS sequence"/>
</dbReference>
<gene>
    <name evidence="2" type="ORF">OSTQU699_LOCUS10403</name>
</gene>
<dbReference type="AlphaFoldDB" id="A0A8S1JIN7"/>
<feature type="non-terminal residue" evidence="2">
    <location>
        <position position="1"/>
    </location>
</feature>
<evidence type="ECO:0000256" key="1">
    <source>
        <dbReference type="SAM" id="MobiDB-lite"/>
    </source>
</evidence>
<protein>
    <submittedName>
        <fullName evidence="2">Uncharacterized protein</fullName>
    </submittedName>
</protein>
<feature type="compositionally biased region" description="Pro residues" evidence="1">
    <location>
        <begin position="204"/>
        <end position="216"/>
    </location>
</feature>
<accession>A0A8S1JIN7</accession>
<name>A0A8S1JIN7_9CHLO</name>
<comment type="caution">
    <text evidence="2">The sequence shown here is derived from an EMBL/GenBank/DDBJ whole genome shotgun (WGS) entry which is preliminary data.</text>
</comment>
<keyword evidence="3" id="KW-1185">Reference proteome</keyword>
<dbReference type="EMBL" id="CAJHUC010003006">
    <property type="protein sequence ID" value="CAD7705048.1"/>
    <property type="molecule type" value="Genomic_DNA"/>
</dbReference>
<reference evidence="2" key="1">
    <citation type="submission" date="2020-12" db="EMBL/GenBank/DDBJ databases">
        <authorList>
            <person name="Iha C."/>
        </authorList>
    </citation>
    <scope>NUCLEOTIDE SEQUENCE</scope>
</reference>
<proteinExistence type="predicted"/>